<accession>A0ABV5RV04</accession>
<keyword evidence="1" id="KW-0472">Membrane</keyword>
<organism evidence="2 3">
    <name type="scientific">Nonomuraea helvata</name>
    <dbReference type="NCBI Taxonomy" id="37484"/>
    <lineage>
        <taxon>Bacteria</taxon>
        <taxon>Bacillati</taxon>
        <taxon>Actinomycetota</taxon>
        <taxon>Actinomycetes</taxon>
        <taxon>Streptosporangiales</taxon>
        <taxon>Streptosporangiaceae</taxon>
        <taxon>Nonomuraea</taxon>
    </lineage>
</organism>
<feature type="transmembrane region" description="Helical" evidence="1">
    <location>
        <begin position="134"/>
        <end position="153"/>
    </location>
</feature>
<keyword evidence="1" id="KW-1133">Transmembrane helix</keyword>
<reference evidence="2 3" key="1">
    <citation type="submission" date="2024-09" db="EMBL/GenBank/DDBJ databases">
        <authorList>
            <person name="Sun Q."/>
            <person name="Mori K."/>
        </authorList>
    </citation>
    <scope>NUCLEOTIDE SEQUENCE [LARGE SCALE GENOMIC DNA]</scope>
    <source>
        <strain evidence="2 3">JCM 3143</strain>
    </source>
</reference>
<dbReference type="Proteomes" id="UP001589532">
    <property type="component" value="Unassembled WGS sequence"/>
</dbReference>
<feature type="transmembrane region" description="Helical" evidence="1">
    <location>
        <begin position="85"/>
        <end position="106"/>
    </location>
</feature>
<evidence type="ECO:0000256" key="1">
    <source>
        <dbReference type="SAM" id="Phobius"/>
    </source>
</evidence>
<feature type="transmembrane region" description="Helical" evidence="1">
    <location>
        <begin position="57"/>
        <end position="78"/>
    </location>
</feature>
<dbReference type="InterPro" id="IPR013901">
    <property type="entry name" value="Anthrone_oxy"/>
</dbReference>
<name>A0ABV5RV04_9ACTN</name>
<evidence type="ECO:0000313" key="2">
    <source>
        <dbReference type="EMBL" id="MFB9623247.1"/>
    </source>
</evidence>
<sequence>MDLLAGIAAILALVLNGLMAGLYFAFSTAVSPALDAIDKDQAAAAMRSVNIKILNPRFLPTFTLSPVVALAAGVLLLVDGAGLPGVLAVAAAVAGFVGSIIVTAAVNVPLNNALDGGSVDWPGYSPRWTRWNTVRAWSCALAVALLGTALYLWK</sequence>
<dbReference type="EMBL" id="JBHMBW010000005">
    <property type="protein sequence ID" value="MFB9623247.1"/>
    <property type="molecule type" value="Genomic_DNA"/>
</dbReference>
<dbReference type="RefSeq" id="WP_345001201.1">
    <property type="nucleotide sequence ID" value="NZ_BAAAXV010000009.1"/>
</dbReference>
<protein>
    <submittedName>
        <fullName evidence="2">DUF1772 domain-containing protein</fullName>
    </submittedName>
</protein>
<keyword evidence="3" id="KW-1185">Reference proteome</keyword>
<evidence type="ECO:0000313" key="3">
    <source>
        <dbReference type="Proteomes" id="UP001589532"/>
    </source>
</evidence>
<proteinExistence type="predicted"/>
<comment type="caution">
    <text evidence="2">The sequence shown here is derived from an EMBL/GenBank/DDBJ whole genome shotgun (WGS) entry which is preliminary data.</text>
</comment>
<keyword evidence="1" id="KW-0812">Transmembrane</keyword>
<dbReference type="Pfam" id="PF08592">
    <property type="entry name" value="Anthrone_oxy"/>
    <property type="match status" value="1"/>
</dbReference>
<gene>
    <name evidence="2" type="ORF">ACFFSA_09170</name>
</gene>